<evidence type="ECO:0000256" key="6">
    <source>
        <dbReference type="ARBA" id="ARBA00048868"/>
    </source>
</evidence>
<dbReference type="EC" id="4.1.1.15" evidence="3 9"/>
<gene>
    <name evidence="11" type="primary">GAD1</name>
    <name evidence="11" type="ORF">MOBT1_000905</name>
</gene>
<dbReference type="Gene3D" id="3.40.640.10">
    <property type="entry name" value="Type I PLP-dependent aspartate aminotransferase-like (Major domain)"/>
    <property type="match status" value="1"/>
</dbReference>
<dbReference type="NCBIfam" id="TIGR01788">
    <property type="entry name" value="Glu-decarb-GAD"/>
    <property type="match status" value="1"/>
</dbReference>
<dbReference type="InterPro" id="IPR002129">
    <property type="entry name" value="PyrdxlP-dep_de-COase"/>
</dbReference>
<feature type="compositionally biased region" description="Polar residues" evidence="10">
    <location>
        <begin position="517"/>
        <end position="533"/>
    </location>
</feature>
<evidence type="ECO:0000256" key="9">
    <source>
        <dbReference type="RuleBase" id="RU361171"/>
    </source>
</evidence>
<dbReference type="Gene3D" id="4.10.280.50">
    <property type="match status" value="1"/>
</dbReference>
<dbReference type="PANTHER" id="PTHR43321">
    <property type="entry name" value="GLUTAMATE DECARBOXYLASE"/>
    <property type="match status" value="1"/>
</dbReference>
<evidence type="ECO:0000256" key="7">
    <source>
        <dbReference type="PIRSR" id="PIRSR602129-50"/>
    </source>
</evidence>
<evidence type="ECO:0000313" key="12">
    <source>
        <dbReference type="Proteomes" id="UP001214603"/>
    </source>
</evidence>
<evidence type="ECO:0000256" key="8">
    <source>
        <dbReference type="RuleBase" id="RU000382"/>
    </source>
</evidence>
<dbReference type="GO" id="GO:0005829">
    <property type="term" value="C:cytosol"/>
    <property type="evidence" value="ECO:0007669"/>
    <property type="project" value="TreeGrafter"/>
</dbReference>
<dbReference type="Gene3D" id="3.90.1150.160">
    <property type="match status" value="1"/>
</dbReference>
<proteinExistence type="inferred from homology"/>
<dbReference type="Proteomes" id="UP001214603">
    <property type="component" value="Chromosome 1"/>
</dbReference>
<dbReference type="GO" id="GO:0006538">
    <property type="term" value="P:L-glutamate catabolic process"/>
    <property type="evidence" value="ECO:0007669"/>
    <property type="project" value="TreeGrafter"/>
</dbReference>
<dbReference type="Pfam" id="PF00282">
    <property type="entry name" value="Pyridoxal_deC"/>
    <property type="match status" value="1"/>
</dbReference>
<keyword evidence="5 8" id="KW-0456">Lyase</keyword>
<feature type="modified residue" description="N6-(pyridoxal phosphate)lysine" evidence="7">
    <location>
        <position position="307"/>
    </location>
</feature>
<dbReference type="GO" id="GO:0030170">
    <property type="term" value="F:pyridoxal phosphate binding"/>
    <property type="evidence" value="ECO:0007669"/>
    <property type="project" value="InterPro"/>
</dbReference>
<feature type="region of interest" description="Disordered" evidence="10">
    <location>
        <begin position="517"/>
        <end position="568"/>
    </location>
</feature>
<feature type="compositionally biased region" description="Gly residues" evidence="10">
    <location>
        <begin position="556"/>
        <end position="568"/>
    </location>
</feature>
<dbReference type="InterPro" id="IPR015424">
    <property type="entry name" value="PyrdxlP-dep_Trfase"/>
</dbReference>
<evidence type="ECO:0000313" key="11">
    <source>
        <dbReference type="EMBL" id="WFD02224.1"/>
    </source>
</evidence>
<dbReference type="PANTHER" id="PTHR43321:SF3">
    <property type="entry name" value="GLUTAMATE DECARBOXYLASE"/>
    <property type="match status" value="1"/>
</dbReference>
<sequence>MPLSLQIDPEQIVESVEDEATRIMRDARGGEKASNSTSVHAGRYETMPVPKYNIPEKGLSEDATYQLLKGELLLDGKPGLNLASFVHTWMPERAHQLMSETIGINLCDQDEYPATMAIHARCVSSLASLWKAPKVKSLGDKQRAAMGTATTGSSEAIMLGLLAAKRRWQNKRKAEGKSIHEPGPNLVFGSNVQVAIEKFARYWDVEERPVNVDESTHYCLDAKRAVEKVDENTIAVVVILGSTYTGHYEPVEEVAKELDAYQQRTGIDIPIHVDGASGAMVAPFATPDLKWSFELERVKSINTSGHKFGMVYPGVGWIVFRSAEEVPDDLVFELHYLGSVEYSFGLNFSRPAAPILGQMFNFLSLGREGFTKAMNCNLKNARLLSRALELTGNFEVLSDIHRPANQVAEAGIKTHTVNVNDARHYKPGLPVVAFRWTDEFKAKHPQLEQRWVQVLLRAKGWIVPNYELPPTMQNVQILRVVVRDTMTADMIDQLLHDIVHITRELATKSASVPAQLTEGATQSTNADVNASTGSGSGRHHPSLTKRTDAHHARPTGKGGKGGGYSSQC</sequence>
<name>A0AAF0ISJ1_9BASI</name>
<dbReference type="GO" id="GO:0004351">
    <property type="term" value="F:glutamate decarboxylase activity"/>
    <property type="evidence" value="ECO:0007669"/>
    <property type="project" value="UniProtKB-EC"/>
</dbReference>
<evidence type="ECO:0000256" key="10">
    <source>
        <dbReference type="SAM" id="MobiDB-lite"/>
    </source>
</evidence>
<evidence type="ECO:0000256" key="2">
    <source>
        <dbReference type="ARBA" id="ARBA00009533"/>
    </source>
</evidence>
<evidence type="ECO:0000256" key="1">
    <source>
        <dbReference type="ARBA" id="ARBA00001933"/>
    </source>
</evidence>
<comment type="similarity">
    <text evidence="2 8">Belongs to the group II decarboxylase family.</text>
</comment>
<dbReference type="SUPFAM" id="SSF53383">
    <property type="entry name" value="PLP-dependent transferases"/>
    <property type="match status" value="1"/>
</dbReference>
<dbReference type="AlphaFoldDB" id="A0AAF0ISJ1"/>
<evidence type="ECO:0000256" key="5">
    <source>
        <dbReference type="ARBA" id="ARBA00023239"/>
    </source>
</evidence>
<evidence type="ECO:0000256" key="4">
    <source>
        <dbReference type="ARBA" id="ARBA00022898"/>
    </source>
</evidence>
<keyword evidence="4 7" id="KW-0663">Pyridoxal phosphate</keyword>
<dbReference type="InterPro" id="IPR015421">
    <property type="entry name" value="PyrdxlP-dep_Trfase_major"/>
</dbReference>
<accession>A0AAF0ISJ1</accession>
<dbReference type="InterPro" id="IPR010107">
    <property type="entry name" value="Glutamate_decarboxylase"/>
</dbReference>
<dbReference type="FunFam" id="3.40.640.10:FF:000017">
    <property type="entry name" value="Glutamate decarboxylase"/>
    <property type="match status" value="1"/>
</dbReference>
<dbReference type="EMBL" id="CP119934">
    <property type="protein sequence ID" value="WFD02224.1"/>
    <property type="molecule type" value="Genomic_DNA"/>
</dbReference>
<evidence type="ECO:0000256" key="3">
    <source>
        <dbReference type="ARBA" id="ARBA00012421"/>
    </source>
</evidence>
<protein>
    <recommendedName>
        <fullName evidence="3 9">Glutamate decarboxylase</fullName>
        <ecNumber evidence="3 9">4.1.1.15</ecNumber>
    </recommendedName>
</protein>
<comment type="catalytic activity">
    <reaction evidence="6 9">
        <text>L-glutamate + H(+) = 4-aminobutanoate + CO2</text>
        <dbReference type="Rhea" id="RHEA:17785"/>
        <dbReference type="ChEBI" id="CHEBI:15378"/>
        <dbReference type="ChEBI" id="CHEBI:16526"/>
        <dbReference type="ChEBI" id="CHEBI:29985"/>
        <dbReference type="ChEBI" id="CHEBI:59888"/>
        <dbReference type="EC" id="4.1.1.15"/>
    </reaction>
</comment>
<comment type="cofactor">
    <cofactor evidence="1 7 8">
        <name>pyridoxal 5'-phosphate</name>
        <dbReference type="ChEBI" id="CHEBI:597326"/>
    </cofactor>
</comment>
<reference evidence="11" key="1">
    <citation type="submission" date="2023-03" db="EMBL/GenBank/DDBJ databases">
        <title>Mating type loci evolution in Malassezia.</title>
        <authorList>
            <person name="Coelho M.A."/>
        </authorList>
    </citation>
    <scope>NUCLEOTIDE SEQUENCE</scope>
    <source>
        <strain evidence="11">CBS 7876</strain>
    </source>
</reference>
<organism evidence="11 12">
    <name type="scientific">Malassezia obtusa</name>
    <dbReference type="NCBI Taxonomy" id="76774"/>
    <lineage>
        <taxon>Eukaryota</taxon>
        <taxon>Fungi</taxon>
        <taxon>Dikarya</taxon>
        <taxon>Basidiomycota</taxon>
        <taxon>Ustilaginomycotina</taxon>
        <taxon>Malasseziomycetes</taxon>
        <taxon>Malasseziales</taxon>
        <taxon>Malasseziaceae</taxon>
        <taxon>Malassezia</taxon>
    </lineage>
</organism>
<keyword evidence="9" id="KW-0210">Decarboxylase</keyword>
<keyword evidence="12" id="KW-1185">Reference proteome</keyword>